<evidence type="ECO:0000313" key="1">
    <source>
        <dbReference type="EMBL" id="KAF0549273.1"/>
    </source>
</evidence>
<protein>
    <submittedName>
        <fullName evidence="1">Uncharacterized protein</fullName>
    </submittedName>
</protein>
<gene>
    <name evidence="1" type="ORF">F8M41_025453</name>
</gene>
<comment type="caution">
    <text evidence="1">The sequence shown here is derived from an EMBL/GenBank/DDBJ whole genome shotgun (WGS) entry which is preliminary data.</text>
</comment>
<organism evidence="1 2">
    <name type="scientific">Gigaspora margarita</name>
    <dbReference type="NCBI Taxonomy" id="4874"/>
    <lineage>
        <taxon>Eukaryota</taxon>
        <taxon>Fungi</taxon>
        <taxon>Fungi incertae sedis</taxon>
        <taxon>Mucoromycota</taxon>
        <taxon>Glomeromycotina</taxon>
        <taxon>Glomeromycetes</taxon>
        <taxon>Diversisporales</taxon>
        <taxon>Gigasporaceae</taxon>
        <taxon>Gigaspora</taxon>
    </lineage>
</organism>
<accession>A0A8H4ET62</accession>
<dbReference type="OrthoDB" id="19996at2759"/>
<proteinExistence type="predicted"/>
<reference evidence="1 2" key="1">
    <citation type="journal article" date="2019" name="Environ. Microbiol.">
        <title>At the nexus of three kingdoms: the genome of the mycorrhizal fungus Gigaspora margarita provides insights into plant, endobacterial and fungal interactions.</title>
        <authorList>
            <person name="Venice F."/>
            <person name="Ghignone S."/>
            <person name="Salvioli di Fossalunga A."/>
            <person name="Amselem J."/>
            <person name="Novero M."/>
            <person name="Xianan X."/>
            <person name="Sedzielewska Toro K."/>
            <person name="Morin E."/>
            <person name="Lipzen A."/>
            <person name="Grigoriev I.V."/>
            <person name="Henrissat B."/>
            <person name="Martin F.M."/>
            <person name="Bonfante P."/>
        </authorList>
    </citation>
    <scope>NUCLEOTIDE SEQUENCE [LARGE SCALE GENOMIC DNA]</scope>
    <source>
        <strain evidence="1 2">BEG34</strain>
    </source>
</reference>
<dbReference type="AlphaFoldDB" id="A0A8H4ET62"/>
<keyword evidence="2" id="KW-1185">Reference proteome</keyword>
<sequence length="322" mass="36947">MFSVMICISGSQFDLIIIEQTRSIAREFRILIKIDVTVGNTSLVDQSYELPRKEASIADFKKFALIFKKAGKIEEAKKTLVKCKNFDAKRKVVMYQENPYLEALKKLRIEKEIGTRNNADDAGVRKFYLIAGERSFNTPNSNPSLLALEMNLTVKIMNRVNHRPPEFEISLIVFTGMNLQKRIVSFSTNNNVVQDSKNENTSLMVHEARSSMKYDNYTAIFEKCLFTSCSDNSLDVTDVNTPEGAKTLIACCCKKILVDGIHGVIELKKQLDYRSYLQVILQWMFMLIKILKCLGHRLDMTNWTISWLRSSQQVKPKFLDLV</sequence>
<dbReference type="Proteomes" id="UP000439903">
    <property type="component" value="Unassembled WGS sequence"/>
</dbReference>
<dbReference type="EMBL" id="WTPW01000092">
    <property type="protein sequence ID" value="KAF0549273.1"/>
    <property type="molecule type" value="Genomic_DNA"/>
</dbReference>
<name>A0A8H4ET62_GIGMA</name>
<evidence type="ECO:0000313" key="2">
    <source>
        <dbReference type="Proteomes" id="UP000439903"/>
    </source>
</evidence>